<dbReference type="WormBase" id="W06H8.6">
    <property type="protein sequence ID" value="CE21264"/>
    <property type="gene ID" value="WBGene00021068"/>
</dbReference>
<feature type="region of interest" description="Disordered" evidence="1">
    <location>
        <begin position="69"/>
        <end position="96"/>
    </location>
</feature>
<dbReference type="KEGG" id="cel:CELE_W06H8.6"/>
<dbReference type="OrthoDB" id="5810123at2759"/>
<dbReference type="HOGENOM" id="CLU_842598_0_0_1"/>
<accession>Q9N5B5</accession>
<organism evidence="2 3">
    <name type="scientific">Caenorhabditis elegans</name>
    <dbReference type="NCBI Taxonomy" id="6239"/>
    <lineage>
        <taxon>Eukaryota</taxon>
        <taxon>Metazoa</taxon>
        <taxon>Ecdysozoa</taxon>
        <taxon>Nematoda</taxon>
        <taxon>Chromadorea</taxon>
        <taxon>Rhabditida</taxon>
        <taxon>Rhabditina</taxon>
        <taxon>Rhabditomorpha</taxon>
        <taxon>Rhabditoidea</taxon>
        <taxon>Rhabditidae</taxon>
        <taxon>Peloderinae</taxon>
        <taxon>Caenorhabditis</taxon>
    </lineage>
</organism>
<dbReference type="EMBL" id="BX284605">
    <property type="protein sequence ID" value="CCD72166.1"/>
    <property type="molecule type" value="Genomic_DNA"/>
</dbReference>
<feature type="compositionally biased region" description="Low complexity" evidence="1">
    <location>
        <begin position="73"/>
        <end position="86"/>
    </location>
</feature>
<feature type="compositionally biased region" description="Basic and acidic residues" evidence="1">
    <location>
        <begin position="87"/>
        <end position="96"/>
    </location>
</feature>
<dbReference type="UCSC" id="W06H8.6">
    <property type="organism name" value="c. elegans"/>
</dbReference>
<dbReference type="FunCoup" id="Q9N5B5">
    <property type="interactions" value="1366"/>
</dbReference>
<evidence type="ECO:0000313" key="2">
    <source>
        <dbReference type="EMBL" id="CCD72166.1"/>
    </source>
</evidence>
<name>Q9N5B5_CAEEL</name>
<proteinExistence type="predicted"/>
<evidence type="ECO:0000313" key="4">
    <source>
        <dbReference type="WormBase" id="W06H8.6"/>
    </source>
</evidence>
<dbReference type="AlphaFoldDB" id="Q9N5B5"/>
<dbReference type="PaxDb" id="6239-W06H8.6"/>
<dbReference type="RefSeq" id="NP_504596.2">
    <property type="nucleotide sequence ID" value="NM_072195.4"/>
</dbReference>
<keyword evidence="3" id="KW-1185">Reference proteome</keyword>
<dbReference type="eggNOG" id="ENOG502TGN6">
    <property type="taxonomic scope" value="Eukaryota"/>
</dbReference>
<evidence type="ECO:0000313" key="3">
    <source>
        <dbReference type="Proteomes" id="UP000001940"/>
    </source>
</evidence>
<gene>
    <name evidence="2" type="ORF">CELE_W06H8.6</name>
    <name evidence="2 4" type="ORF">W06H8.6</name>
</gene>
<dbReference type="AGR" id="WB:WBGene00021068"/>
<dbReference type="InParanoid" id="Q9N5B5"/>
<dbReference type="Proteomes" id="UP000001940">
    <property type="component" value="Chromosome V"/>
</dbReference>
<feature type="compositionally biased region" description="Low complexity" evidence="1">
    <location>
        <begin position="9"/>
        <end position="30"/>
    </location>
</feature>
<protein>
    <submittedName>
        <fullName evidence="2">BHLH domain-containing protein</fullName>
    </submittedName>
</protein>
<reference evidence="2 3" key="1">
    <citation type="journal article" date="1998" name="Science">
        <title>Genome sequence of the nematode C. elegans: a platform for investigating biology.</title>
        <authorList>
            <consortium name="The C. elegans sequencing consortium"/>
            <person name="Sulson J.E."/>
            <person name="Waterston R."/>
        </authorList>
    </citation>
    <scope>NUCLEOTIDE SEQUENCE [LARGE SCALE GENOMIC DNA]</scope>
    <source>
        <strain evidence="2 3">Bristol N2</strain>
    </source>
</reference>
<dbReference type="Bgee" id="WBGene00021068">
    <property type="expression patterns" value="Expressed in pharyngeal muscle cell (C elegans) and 3 other cell types or tissues"/>
</dbReference>
<dbReference type="GeneID" id="3564781"/>
<feature type="region of interest" description="Disordered" evidence="1">
    <location>
        <begin position="1"/>
        <end position="51"/>
    </location>
</feature>
<dbReference type="CTD" id="3564781"/>
<sequence>MVLFFTSCPTSSLVSHSPVPSSTKSTTTTSDLFQEHPKSQPIPVRNNGQWDNSDHLSCSPLERFPSPLATSAESVNSIKSSCSSRSSAERETERAQRRQLLNTSLSKLREEANMPLRKHLLIFHTVKTIQKDLDQLDDEELYCSLVGMSNDTTAMLMEVDGTGDEYSWGTEKDCYNNEIMMMTANDVVDSAVICGAPQKQEERGASTDFSGMMFGDEFEMEEAETKTWSWSSGDSILDSVQDSKSNSMDALFKWSSSCSDAAYNAPVSNSFGGWADSSPLSGDGLFGLSDDTTSSWSHGATGFDMWGTNDALGSARFDMHNLLLLQA</sequence>
<dbReference type="OMA" id="YCSLVGM"/>
<evidence type="ECO:0000256" key="1">
    <source>
        <dbReference type="SAM" id="MobiDB-lite"/>
    </source>
</evidence>